<evidence type="ECO:0000313" key="10">
    <source>
        <dbReference type="EMBL" id="EEF66709.1"/>
    </source>
</evidence>
<sequence>MEEKKMTNRKFFNIKTMAKVSILAAIAFILMEFDFPIPFIAPPFYKLDFSEVAVLIGGFAMGPLAGVAIEAMKVFLSCLFFGSGTAYVGELANFVMGCAFILPAAWYYRRHKNLKSALIGMILGTLCLMLVGGLTNYFVMLPAYSFFFNMPLEAIISMGAKVVPFVDNAFTLVLFCTTPFNLIKGIVTSLLVFLLYKHISPILHR</sequence>
<protein>
    <recommendedName>
        <fullName evidence="8">Riboflavin transporter</fullName>
    </recommendedName>
</protein>
<accession>B9YBD4</accession>
<dbReference type="eggNOG" id="COG3601">
    <property type="taxonomic scope" value="Bacteria"/>
</dbReference>
<evidence type="ECO:0000256" key="7">
    <source>
        <dbReference type="ARBA" id="ARBA00023136"/>
    </source>
</evidence>
<comment type="caution">
    <text evidence="10">The sequence shown here is derived from an EMBL/GenBank/DDBJ whole genome shotgun (WGS) entry which is preliminary data.</text>
</comment>
<comment type="subcellular location">
    <subcellularLocation>
        <location evidence="1">Cell membrane</location>
        <topology evidence="1">Multi-pass membrane protein</topology>
    </subcellularLocation>
</comment>
<evidence type="ECO:0000256" key="2">
    <source>
        <dbReference type="ARBA" id="ARBA00005540"/>
    </source>
</evidence>
<dbReference type="GO" id="GO:0032217">
    <property type="term" value="F:riboflavin transmembrane transporter activity"/>
    <property type="evidence" value="ECO:0007669"/>
    <property type="project" value="UniProtKB-UniRule"/>
</dbReference>
<dbReference type="Gene3D" id="1.10.1760.20">
    <property type="match status" value="1"/>
</dbReference>
<evidence type="ECO:0000256" key="6">
    <source>
        <dbReference type="ARBA" id="ARBA00022989"/>
    </source>
</evidence>
<dbReference type="STRING" id="545696.HOLDEFILI_03141"/>
<keyword evidence="5 9" id="KW-0812">Transmembrane</keyword>
<reference evidence="10 11" key="2">
    <citation type="submission" date="2009-02" db="EMBL/GenBank/DDBJ databases">
        <title>Draft genome sequence of Holdemania filiformis DSM 12042.</title>
        <authorList>
            <person name="Sudarsanam P."/>
            <person name="Ley R."/>
            <person name="Guruge J."/>
            <person name="Turnbaugh P.J."/>
            <person name="Mahowald M."/>
            <person name="Liep D."/>
            <person name="Gordon J."/>
        </authorList>
    </citation>
    <scope>NUCLEOTIDE SEQUENCE [LARGE SCALE GENOMIC DNA]</scope>
    <source>
        <strain evidence="10 11">DSM 12042</strain>
    </source>
</reference>
<feature type="transmembrane region" description="Helical" evidence="9">
    <location>
        <begin position="20"/>
        <end position="40"/>
    </location>
</feature>
<evidence type="ECO:0000256" key="8">
    <source>
        <dbReference type="PIRNR" id="PIRNR037778"/>
    </source>
</evidence>
<dbReference type="GO" id="GO:0005886">
    <property type="term" value="C:plasma membrane"/>
    <property type="evidence" value="ECO:0007669"/>
    <property type="project" value="UniProtKB-SubCell"/>
</dbReference>
<evidence type="ECO:0000256" key="5">
    <source>
        <dbReference type="ARBA" id="ARBA00022692"/>
    </source>
</evidence>
<dbReference type="EMBL" id="ACCF01000197">
    <property type="protein sequence ID" value="EEF66709.1"/>
    <property type="molecule type" value="Genomic_DNA"/>
</dbReference>
<dbReference type="HOGENOM" id="CLU_086673_1_0_9"/>
<organism evidence="10 11">
    <name type="scientific">Holdemania filiformis DSM 12042</name>
    <dbReference type="NCBI Taxonomy" id="545696"/>
    <lineage>
        <taxon>Bacteria</taxon>
        <taxon>Bacillati</taxon>
        <taxon>Bacillota</taxon>
        <taxon>Erysipelotrichia</taxon>
        <taxon>Erysipelotrichales</taxon>
        <taxon>Erysipelotrichaceae</taxon>
        <taxon>Holdemania</taxon>
    </lineage>
</organism>
<evidence type="ECO:0000313" key="11">
    <source>
        <dbReference type="Proteomes" id="UP000005950"/>
    </source>
</evidence>
<feature type="transmembrane region" description="Helical" evidence="9">
    <location>
        <begin position="52"/>
        <end position="72"/>
    </location>
</feature>
<proteinExistence type="inferred from homology"/>
<dbReference type="AlphaFoldDB" id="B9YBD4"/>
<keyword evidence="3 8" id="KW-0813">Transport</keyword>
<feature type="transmembrane region" description="Helical" evidence="9">
    <location>
        <begin position="172"/>
        <end position="196"/>
    </location>
</feature>
<dbReference type="Pfam" id="PF12822">
    <property type="entry name" value="ECF_trnsprt"/>
    <property type="match status" value="1"/>
</dbReference>
<reference evidence="10 11" key="1">
    <citation type="submission" date="2008-12" db="EMBL/GenBank/DDBJ databases">
        <authorList>
            <person name="Fulton L."/>
            <person name="Clifton S."/>
            <person name="Fulton B."/>
            <person name="Xu J."/>
            <person name="Minx P."/>
            <person name="Pepin K.H."/>
            <person name="Johnson M."/>
            <person name="Bhonagiri V."/>
            <person name="Nash W.E."/>
            <person name="Mardis E.R."/>
            <person name="Wilson R.K."/>
        </authorList>
    </citation>
    <scope>NUCLEOTIDE SEQUENCE [LARGE SCALE GENOMIC DNA]</scope>
    <source>
        <strain evidence="10 11">DSM 12042</strain>
    </source>
</reference>
<feature type="transmembrane region" description="Helical" evidence="9">
    <location>
        <begin position="118"/>
        <end position="139"/>
    </location>
</feature>
<feature type="transmembrane region" description="Helical" evidence="9">
    <location>
        <begin position="84"/>
        <end position="106"/>
    </location>
</feature>
<dbReference type="PANTHER" id="PTHR38438:SF1">
    <property type="entry name" value="RIBOFLAVIN TRANSPORTER RIBU"/>
    <property type="match status" value="1"/>
</dbReference>
<evidence type="ECO:0000256" key="9">
    <source>
        <dbReference type="SAM" id="Phobius"/>
    </source>
</evidence>
<feature type="transmembrane region" description="Helical" evidence="9">
    <location>
        <begin position="146"/>
        <end position="166"/>
    </location>
</feature>
<dbReference type="Proteomes" id="UP000005950">
    <property type="component" value="Unassembled WGS sequence"/>
</dbReference>
<evidence type="ECO:0000256" key="3">
    <source>
        <dbReference type="ARBA" id="ARBA00022448"/>
    </source>
</evidence>
<dbReference type="InterPro" id="IPR024529">
    <property type="entry name" value="ECF_trnsprt_substrate-spec"/>
</dbReference>
<gene>
    <name evidence="10" type="ORF">HOLDEFILI_03141</name>
</gene>
<dbReference type="InterPro" id="IPR025720">
    <property type="entry name" value="RibU"/>
</dbReference>
<evidence type="ECO:0000256" key="4">
    <source>
        <dbReference type="ARBA" id="ARBA00022475"/>
    </source>
</evidence>
<keyword evidence="7 8" id="KW-0472">Membrane</keyword>
<dbReference type="PANTHER" id="PTHR38438">
    <property type="entry name" value="RIBOFLAVIN TRANSPORTER RIBU"/>
    <property type="match status" value="1"/>
</dbReference>
<dbReference type="PIRSF" id="PIRSF037778">
    <property type="entry name" value="UCP037778_transp_RibU"/>
    <property type="match status" value="1"/>
</dbReference>
<comment type="function">
    <text evidence="8">Probably a riboflavin-binding protein that interacts with the energy-coupling factor (ECF) ABC-transporter complex.</text>
</comment>
<comment type="similarity">
    <text evidence="2 8">Belongs to the prokaryotic riboflavin transporter (P-RFT) (TC 2.A.87) family.</text>
</comment>
<keyword evidence="4 8" id="KW-1003">Cell membrane</keyword>
<evidence type="ECO:0000256" key="1">
    <source>
        <dbReference type="ARBA" id="ARBA00004651"/>
    </source>
</evidence>
<keyword evidence="6 9" id="KW-1133">Transmembrane helix</keyword>
<name>B9YBD4_9FIRM</name>